<accession>A0A7X6I965</accession>
<comment type="cofactor">
    <cofactor evidence="1">
        <name>a divalent metal cation</name>
        <dbReference type="ChEBI" id="CHEBI:60240"/>
    </cofactor>
</comment>
<comment type="caution">
    <text evidence="6">The sequence shown here is derived from an EMBL/GenBank/DDBJ whole genome shotgun (WGS) entry which is preliminary data.</text>
</comment>
<evidence type="ECO:0000256" key="3">
    <source>
        <dbReference type="ARBA" id="ARBA00029596"/>
    </source>
</evidence>
<dbReference type="AlphaFoldDB" id="A0A7X6I965"/>
<evidence type="ECO:0000313" key="6">
    <source>
        <dbReference type="EMBL" id="NKE69066.1"/>
    </source>
</evidence>
<dbReference type="EMBL" id="VTOX01000015">
    <property type="protein sequence ID" value="NKE69066.1"/>
    <property type="molecule type" value="Genomic_DNA"/>
</dbReference>
<dbReference type="SUPFAM" id="SSF89562">
    <property type="entry name" value="RraA-like"/>
    <property type="match status" value="1"/>
</dbReference>
<evidence type="ECO:0000256" key="2">
    <source>
        <dbReference type="ARBA" id="ARBA00016549"/>
    </source>
</evidence>
<dbReference type="InterPro" id="IPR036704">
    <property type="entry name" value="RraA/RraA-like_sf"/>
</dbReference>
<sequence>MNPEDKALLERCARMGSSTWSDALDACGIAGVVQGIARRSGEGVAVGFAATARHEWGPLGDFDRADFAVGRLVAATGPGRVLMVDVGGAAISTFGGIASLAAAGRQATAVVIDGGCRDTDEIRATGLTLAARWVTPTTGKTRLKLQAMGEPVTIGGISVKEGDLVVVDDTGVVVVPRQEVPRVLVEAERILGVDHAVEKGVRAGKSFAEAAADANYIPLKKSAPRQDA</sequence>
<keyword evidence="7" id="KW-1185">Reference proteome</keyword>
<evidence type="ECO:0000256" key="5">
    <source>
        <dbReference type="PIRSR" id="PIRSR605493-1"/>
    </source>
</evidence>
<proteinExistence type="predicted"/>
<name>A0A7X6I965_9BURK</name>
<feature type="binding site" evidence="5">
    <location>
        <position position="118"/>
    </location>
    <ligand>
        <name>Mg(2+)</name>
        <dbReference type="ChEBI" id="CHEBI:18420"/>
    </ligand>
</feature>
<reference evidence="6 7" key="1">
    <citation type="journal article" date="2020" name="Nature">
        <title>Bacterial chemolithoautotrophy via manganese oxidation.</title>
        <authorList>
            <person name="Yu H."/>
            <person name="Leadbetter J.R."/>
        </authorList>
    </citation>
    <scope>NUCLEOTIDE SEQUENCE [LARGE SCALE GENOMIC DNA]</scope>
    <source>
        <strain evidence="6 7">RBP-1</strain>
    </source>
</reference>
<gene>
    <name evidence="6" type="ORF">RAMLITH_24950</name>
</gene>
<dbReference type="InterPro" id="IPR005493">
    <property type="entry name" value="RraA/RraA-like"/>
</dbReference>
<evidence type="ECO:0000313" key="7">
    <source>
        <dbReference type="Proteomes" id="UP000521868"/>
    </source>
</evidence>
<dbReference type="RefSeq" id="WP_168110205.1">
    <property type="nucleotide sequence ID" value="NZ_VTOX01000015.1"/>
</dbReference>
<dbReference type="Gene3D" id="3.50.30.40">
    <property type="entry name" value="Ribonuclease E inhibitor RraA/RraA-like"/>
    <property type="match status" value="1"/>
</dbReference>
<dbReference type="PANTHER" id="PTHR33254:SF4">
    <property type="entry name" value="4-HYDROXY-4-METHYL-2-OXOGLUTARATE ALDOLASE 3-RELATED"/>
    <property type="match status" value="1"/>
</dbReference>
<evidence type="ECO:0000256" key="1">
    <source>
        <dbReference type="ARBA" id="ARBA00001968"/>
    </source>
</evidence>
<keyword evidence="5" id="KW-0460">Magnesium</keyword>
<evidence type="ECO:0000256" key="4">
    <source>
        <dbReference type="ARBA" id="ARBA00030169"/>
    </source>
</evidence>
<dbReference type="PANTHER" id="PTHR33254">
    <property type="entry name" value="4-HYDROXY-4-METHYL-2-OXOGLUTARATE ALDOLASE 3-RELATED"/>
    <property type="match status" value="1"/>
</dbReference>
<dbReference type="GO" id="GO:0046872">
    <property type="term" value="F:metal ion binding"/>
    <property type="evidence" value="ECO:0007669"/>
    <property type="project" value="UniProtKB-KW"/>
</dbReference>
<organism evidence="6 7">
    <name type="scientific">Ramlibacter lithotrophicus</name>
    <dbReference type="NCBI Taxonomy" id="2606681"/>
    <lineage>
        <taxon>Bacteria</taxon>
        <taxon>Pseudomonadati</taxon>
        <taxon>Pseudomonadota</taxon>
        <taxon>Betaproteobacteria</taxon>
        <taxon>Burkholderiales</taxon>
        <taxon>Comamonadaceae</taxon>
        <taxon>Ramlibacter</taxon>
    </lineage>
</organism>
<dbReference type="Pfam" id="PF03737">
    <property type="entry name" value="RraA-like"/>
    <property type="match status" value="1"/>
</dbReference>
<protein>
    <recommendedName>
        <fullName evidence="2">Putative 4-hydroxy-4-methyl-2-oxoglutarate aldolase</fullName>
    </recommendedName>
    <alternativeName>
        <fullName evidence="3">Regulator of ribonuclease activity homolog</fullName>
    </alternativeName>
    <alternativeName>
        <fullName evidence="4">RraA-like protein</fullName>
    </alternativeName>
</protein>
<comment type="cofactor">
    <cofactor evidence="5">
        <name>Mg(2+)</name>
        <dbReference type="ChEBI" id="CHEBI:18420"/>
    </cofactor>
</comment>
<feature type="binding site" evidence="5">
    <location>
        <position position="117"/>
    </location>
    <ligand>
        <name>substrate</name>
    </ligand>
</feature>
<keyword evidence="5" id="KW-0479">Metal-binding</keyword>
<feature type="binding site" evidence="5">
    <location>
        <begin position="95"/>
        <end position="98"/>
    </location>
    <ligand>
        <name>substrate</name>
    </ligand>
</feature>
<dbReference type="Proteomes" id="UP000521868">
    <property type="component" value="Unassembled WGS sequence"/>
</dbReference>